<gene>
    <name evidence="7" type="ordered locus">SE_2177</name>
</gene>
<dbReference type="PANTHER" id="PTHR35330">
    <property type="entry name" value="SIROHEME BIOSYNTHESIS PROTEIN MET8"/>
    <property type="match status" value="1"/>
</dbReference>
<dbReference type="EMBL" id="AE015929">
    <property type="protein sequence ID" value="AAO05819.1"/>
    <property type="molecule type" value="Genomic_DNA"/>
</dbReference>
<dbReference type="InterPro" id="IPR006367">
    <property type="entry name" value="Sirohaem_synthase_N"/>
</dbReference>
<dbReference type="PANTHER" id="PTHR35330:SF1">
    <property type="entry name" value="SIROHEME BIOSYNTHESIS PROTEIN MET8"/>
    <property type="match status" value="1"/>
</dbReference>
<dbReference type="Pfam" id="PF22440">
    <property type="entry name" value="SirC_C"/>
    <property type="match status" value="1"/>
</dbReference>
<dbReference type="PATRIC" id="fig|176280.10.peg.2126"/>
<evidence type="ECO:0000256" key="4">
    <source>
        <dbReference type="ARBA" id="ARBA00023027"/>
    </source>
</evidence>
<dbReference type="SUPFAM" id="SSF51735">
    <property type="entry name" value="NAD(P)-binding Rossmann-fold domains"/>
    <property type="match status" value="1"/>
</dbReference>
<dbReference type="RefSeq" id="WP_002456704.1">
    <property type="nucleotide sequence ID" value="NC_004461.1"/>
</dbReference>
<keyword evidence="5" id="KW-0627">Porphyrin biosynthesis</keyword>
<dbReference type="GeneID" id="50017748"/>
<proteinExistence type="predicted"/>
<dbReference type="InterPro" id="IPR036291">
    <property type="entry name" value="NAD(P)-bd_dom_sf"/>
</dbReference>
<keyword evidence="4" id="KW-0520">NAD</keyword>
<keyword evidence="3" id="KW-0560">Oxidoreductase</keyword>
<dbReference type="GO" id="GO:0019354">
    <property type="term" value="P:siroheme biosynthetic process"/>
    <property type="evidence" value="ECO:0007669"/>
    <property type="project" value="UniProtKB-UniPathway"/>
</dbReference>
<evidence type="ECO:0000256" key="5">
    <source>
        <dbReference type="ARBA" id="ARBA00023244"/>
    </source>
</evidence>
<dbReference type="UniPathway" id="UPA00262">
    <property type="reaction ID" value="UER00222"/>
</dbReference>
<dbReference type="Gene3D" id="1.10.8.610">
    <property type="entry name" value="SirC, precorrin-2 dehydrogenase, C-terminal helical domain-like"/>
    <property type="match status" value="1"/>
</dbReference>
<dbReference type="NCBIfam" id="TIGR01470">
    <property type="entry name" value="cysG_Nterm"/>
    <property type="match status" value="1"/>
</dbReference>
<dbReference type="InterPro" id="IPR028161">
    <property type="entry name" value="Met8-like"/>
</dbReference>
<organism evidence="7 8">
    <name type="scientific">Staphylococcus epidermidis (strain ATCC 12228 / FDA PCI 1200)</name>
    <dbReference type="NCBI Taxonomy" id="176280"/>
    <lineage>
        <taxon>Bacteria</taxon>
        <taxon>Bacillati</taxon>
        <taxon>Bacillota</taxon>
        <taxon>Bacilli</taxon>
        <taxon>Bacillales</taxon>
        <taxon>Staphylococcaceae</taxon>
        <taxon>Staphylococcus</taxon>
    </lineage>
</organism>
<dbReference type="AlphaFoldDB" id="A0A0H2VJQ3"/>
<name>A0A0H2VJQ3_STAES</name>
<evidence type="ECO:0000256" key="6">
    <source>
        <dbReference type="ARBA" id="ARBA00047561"/>
    </source>
</evidence>
<accession>A0A0H2VJQ3</accession>
<dbReference type="Proteomes" id="UP000001411">
    <property type="component" value="Chromosome"/>
</dbReference>
<evidence type="ECO:0000313" key="7">
    <source>
        <dbReference type="EMBL" id="AAO05819.1"/>
    </source>
</evidence>
<evidence type="ECO:0000313" key="8">
    <source>
        <dbReference type="Proteomes" id="UP000001411"/>
    </source>
</evidence>
<comment type="catalytic activity">
    <reaction evidence="6">
        <text>precorrin-2 + NAD(+) = sirohydrochlorin + NADH + 2 H(+)</text>
        <dbReference type="Rhea" id="RHEA:15613"/>
        <dbReference type="ChEBI" id="CHEBI:15378"/>
        <dbReference type="ChEBI" id="CHEBI:57540"/>
        <dbReference type="ChEBI" id="CHEBI:57945"/>
        <dbReference type="ChEBI" id="CHEBI:58351"/>
        <dbReference type="ChEBI" id="CHEBI:58827"/>
        <dbReference type="EC" id="1.3.1.76"/>
    </reaction>
</comment>
<reference evidence="7 8" key="1">
    <citation type="journal article" date="2003" name="Mol. Microbiol.">
        <title>Genome-based analysis of virulence genes in a non-biofilm-forming Staphylococcus epidermidis strain (ATCC 12228).</title>
        <authorList>
            <person name="Zhang Y.Q."/>
            <person name="Ren S.X."/>
            <person name="Li H.L."/>
            <person name="Wang Y.X."/>
            <person name="Fu G."/>
            <person name="Yang J."/>
            <person name="Qin Z.Q."/>
            <person name="Miao Y.G."/>
            <person name="Wang W.Y."/>
            <person name="Chen R.S."/>
            <person name="Shen Y."/>
            <person name="Chen Z."/>
            <person name="Yuan Z.H."/>
            <person name="Zhao G.P."/>
            <person name="Qu D."/>
            <person name="Danchin A."/>
            <person name="Wen Y.M."/>
        </authorList>
    </citation>
    <scope>NUCLEOTIDE SEQUENCE [LARGE SCALE GENOMIC DNA]</scope>
    <source>
        <strain evidence="8">ATCC 12228 / FDA PCI 1200</strain>
    </source>
</reference>
<sequence length="203" mass="23111">MNMPLMIDLSNKKVVIVGGGKVATRRAKTLLAYTKHIHVVSPTITDTLQKYLETKQITYEKKHFEPQDVENADVVIAATNQSDVNNDVGAALSKNVLFNHAGQADLGNVTFPNFLKRDKLTISVSTDGASPKLGQRIIKDLKDTYNEDYSMYIQFLYESRQYIKSLKIEPSDKQALLEQILSDKYLDEKKQQDFIRWLKSQVK</sequence>
<dbReference type="NCBIfam" id="NF005222">
    <property type="entry name" value="PRK06718.1"/>
    <property type="match status" value="1"/>
</dbReference>
<comment type="pathway">
    <text evidence="1">Porphyrin-containing compound metabolism; siroheme biosynthesis; sirohydrochlorin from precorrin-2: step 1/1.</text>
</comment>
<dbReference type="KEGG" id="sep:SE_2177"/>
<dbReference type="eggNOG" id="COG1648">
    <property type="taxonomic scope" value="Bacteria"/>
</dbReference>
<dbReference type="InterPro" id="IPR042518">
    <property type="entry name" value="SirC_C"/>
</dbReference>
<dbReference type="HOGENOM" id="CLU_011276_8_1_9"/>
<protein>
    <recommendedName>
        <fullName evidence="2">precorrin-2 dehydrogenase</fullName>
        <ecNumber evidence="2">1.3.1.76</ecNumber>
    </recommendedName>
</protein>
<dbReference type="Pfam" id="PF13241">
    <property type="entry name" value="NAD_binding_7"/>
    <property type="match status" value="1"/>
</dbReference>
<dbReference type="Gene3D" id="3.40.50.720">
    <property type="entry name" value="NAD(P)-binding Rossmann-like Domain"/>
    <property type="match status" value="1"/>
</dbReference>
<dbReference type="GO" id="GO:0043115">
    <property type="term" value="F:precorrin-2 dehydrogenase activity"/>
    <property type="evidence" value="ECO:0007669"/>
    <property type="project" value="UniProtKB-EC"/>
</dbReference>
<dbReference type="OrthoDB" id="9773765at2"/>
<dbReference type="GO" id="GO:0004325">
    <property type="term" value="F:ferrochelatase activity"/>
    <property type="evidence" value="ECO:0007669"/>
    <property type="project" value="InterPro"/>
</dbReference>
<dbReference type="SUPFAM" id="SSF75615">
    <property type="entry name" value="Siroheme synthase middle domains-like"/>
    <property type="match status" value="1"/>
</dbReference>
<evidence type="ECO:0000256" key="3">
    <source>
        <dbReference type="ARBA" id="ARBA00023002"/>
    </source>
</evidence>
<dbReference type="EC" id="1.3.1.76" evidence="2"/>
<evidence type="ECO:0000256" key="1">
    <source>
        <dbReference type="ARBA" id="ARBA00005010"/>
    </source>
</evidence>
<evidence type="ECO:0000256" key="2">
    <source>
        <dbReference type="ARBA" id="ARBA00012400"/>
    </source>
</evidence>